<evidence type="ECO:0000313" key="3">
    <source>
        <dbReference type="Proteomes" id="UP000509750"/>
    </source>
</evidence>
<feature type="region of interest" description="Disordered" evidence="1">
    <location>
        <begin position="114"/>
        <end position="195"/>
    </location>
</feature>
<dbReference type="RefSeq" id="WP_179170302.1">
    <property type="nucleotide sequence ID" value="NZ_CP058529.1"/>
</dbReference>
<dbReference type="OrthoDB" id="308494at2157"/>
<dbReference type="AlphaFoldDB" id="A0A7D5GG27"/>
<protein>
    <submittedName>
        <fullName evidence="2">Uncharacterized protein</fullName>
    </submittedName>
</protein>
<reference evidence="2 3" key="1">
    <citation type="submission" date="2020-07" db="EMBL/GenBank/DDBJ databases">
        <title>Gai3-2, isolated from salt lake.</title>
        <authorList>
            <person name="Cui H."/>
            <person name="Shi X."/>
        </authorList>
    </citation>
    <scope>NUCLEOTIDE SEQUENCE [LARGE SCALE GENOMIC DNA]</scope>
    <source>
        <strain evidence="2 3">Gai3-2</strain>
    </source>
</reference>
<accession>A0A7D5GG27</accession>
<evidence type="ECO:0000256" key="1">
    <source>
        <dbReference type="SAM" id="MobiDB-lite"/>
    </source>
</evidence>
<feature type="compositionally biased region" description="Acidic residues" evidence="1">
    <location>
        <begin position="118"/>
        <end position="148"/>
    </location>
</feature>
<dbReference type="EMBL" id="CP058529">
    <property type="protein sequence ID" value="QLG28728.1"/>
    <property type="molecule type" value="Genomic_DNA"/>
</dbReference>
<dbReference type="Proteomes" id="UP000509750">
    <property type="component" value="Chromosome"/>
</dbReference>
<feature type="region of interest" description="Disordered" evidence="1">
    <location>
        <begin position="247"/>
        <end position="274"/>
    </location>
</feature>
<feature type="compositionally biased region" description="Low complexity" evidence="1">
    <location>
        <begin position="149"/>
        <end position="194"/>
    </location>
</feature>
<name>A0A7D5GG27_9EURY</name>
<dbReference type="PANTHER" id="PTHR47372">
    <property type="entry name" value="DAUER UP-REGULATED-RELATED"/>
    <property type="match status" value="1"/>
</dbReference>
<gene>
    <name evidence="2" type="ORF">HUG10_14790</name>
</gene>
<feature type="compositionally biased region" description="Acidic residues" evidence="1">
    <location>
        <begin position="248"/>
        <end position="267"/>
    </location>
</feature>
<keyword evidence="3" id="KW-1185">Reference proteome</keyword>
<proteinExistence type="predicted"/>
<evidence type="ECO:0000313" key="2">
    <source>
        <dbReference type="EMBL" id="QLG28728.1"/>
    </source>
</evidence>
<organism evidence="2 3">
    <name type="scientific">Halorarum halophilum</name>
    <dbReference type="NCBI Taxonomy" id="2743090"/>
    <lineage>
        <taxon>Archaea</taxon>
        <taxon>Methanobacteriati</taxon>
        <taxon>Methanobacteriota</taxon>
        <taxon>Stenosarchaea group</taxon>
        <taxon>Halobacteria</taxon>
        <taxon>Halobacteriales</taxon>
        <taxon>Haloferacaceae</taxon>
        <taxon>Halorarum</taxon>
    </lineage>
</organism>
<dbReference type="KEGG" id="halg:HUG10_14790"/>
<dbReference type="Gene3D" id="1.10.287.700">
    <property type="entry name" value="Helix hairpin bin"/>
    <property type="match status" value="1"/>
</dbReference>
<sequence>MSDEPDPKAAIVEEVREQADVGDLLAGGDIEDQLDGESLGRTLGKSLGAMAGRQLGRRIARRVRDWLPFVSDPDRELSLPGRVLRALVVAIGRTFSQPQFQDAVGDALQGIAERGEEAQETAEDAAETAGETAEEAADQATETAEDAADQATDTAEGVADQATDAAGGAADAAGEAADAAGEAADTATGAGSDAVEALQGDTGDLKRETYRELLDVLSYSDLQSVAKSVDVKANLGREEMTNAIVEQFAEEEAQEAQDETEEAESSDGGEGGSG</sequence>
<dbReference type="PANTHER" id="PTHR47372:SF11">
    <property type="entry name" value="RE19971P"/>
    <property type="match status" value="1"/>
</dbReference>
<dbReference type="GeneID" id="56030125"/>